<dbReference type="EMBL" id="UZAL01046215">
    <property type="protein sequence ID" value="VDP84074.1"/>
    <property type="molecule type" value="Genomic_DNA"/>
</dbReference>
<name>A0A3P8HNM2_9TREM</name>
<dbReference type="Proteomes" id="UP000269396">
    <property type="component" value="Unassembled WGS sequence"/>
</dbReference>
<proteinExistence type="predicted"/>
<organism evidence="2 3">
    <name type="scientific">Schistosoma mattheei</name>
    <dbReference type="NCBI Taxonomy" id="31246"/>
    <lineage>
        <taxon>Eukaryota</taxon>
        <taxon>Metazoa</taxon>
        <taxon>Spiralia</taxon>
        <taxon>Lophotrochozoa</taxon>
        <taxon>Platyhelminthes</taxon>
        <taxon>Trematoda</taxon>
        <taxon>Digenea</taxon>
        <taxon>Strigeidida</taxon>
        <taxon>Schistosomatoidea</taxon>
        <taxon>Schistosomatidae</taxon>
        <taxon>Schistosoma</taxon>
    </lineage>
</organism>
<evidence type="ECO:0000313" key="3">
    <source>
        <dbReference type="Proteomes" id="UP000269396"/>
    </source>
</evidence>
<feature type="region of interest" description="Disordered" evidence="1">
    <location>
        <begin position="1"/>
        <end position="42"/>
    </location>
</feature>
<sequence>MLDSVKNVIQRVGSSRRHSEVSQCNEREKLSQPYKSSLESTDKKLPLISNDHLQSNQTSKLNTSKVLIPDYLNSTSQRIMLPTISQEKYNTINDKYYSVHSNKRIDNGYIIDDSIPQKQYSIKPADWNNTIYTDRNNVKNR</sequence>
<accession>A0A3P8HNM2</accession>
<gene>
    <name evidence="2" type="ORF">SMTD_LOCUS21082</name>
</gene>
<reference evidence="2 3" key="1">
    <citation type="submission" date="2018-11" db="EMBL/GenBank/DDBJ databases">
        <authorList>
            <consortium name="Pathogen Informatics"/>
        </authorList>
    </citation>
    <scope>NUCLEOTIDE SEQUENCE [LARGE SCALE GENOMIC DNA]</scope>
    <source>
        <strain>Denwood</strain>
        <strain evidence="3">Zambia</strain>
    </source>
</reference>
<evidence type="ECO:0000313" key="2">
    <source>
        <dbReference type="EMBL" id="VDP84074.1"/>
    </source>
</evidence>
<feature type="compositionally biased region" description="Basic and acidic residues" evidence="1">
    <location>
        <begin position="17"/>
        <end position="30"/>
    </location>
</feature>
<dbReference type="AlphaFoldDB" id="A0A3P8HNM2"/>
<evidence type="ECO:0000256" key="1">
    <source>
        <dbReference type="SAM" id="MobiDB-lite"/>
    </source>
</evidence>
<protein>
    <submittedName>
        <fullName evidence="2">Uncharacterized protein</fullName>
    </submittedName>
</protein>
<keyword evidence="3" id="KW-1185">Reference proteome</keyword>